<dbReference type="SUPFAM" id="SSF81321">
    <property type="entry name" value="Family A G protein-coupled receptor-like"/>
    <property type="match status" value="1"/>
</dbReference>
<dbReference type="PANTHER" id="PTHR46925">
    <property type="entry name" value="G-PROTEIN COUPLED RECEPTOR TKR-1-RELATED"/>
    <property type="match status" value="1"/>
</dbReference>
<proteinExistence type="inferred from homology"/>
<dbReference type="InterPro" id="IPR000276">
    <property type="entry name" value="GPCR_Rhodpsn"/>
</dbReference>
<evidence type="ECO:0000256" key="10">
    <source>
        <dbReference type="SAM" id="MobiDB-lite"/>
    </source>
</evidence>
<dbReference type="KEGG" id="hazt:108681127"/>
<dbReference type="RefSeq" id="XP_018025608.2">
    <property type="nucleotide sequence ID" value="XM_018170119.2"/>
</dbReference>
<name>A0A8B7PHH0_HYAAZ</name>
<evidence type="ECO:0000256" key="9">
    <source>
        <dbReference type="ARBA" id="ARBA00023224"/>
    </source>
</evidence>
<evidence type="ECO:0000256" key="4">
    <source>
        <dbReference type="ARBA" id="ARBA00022692"/>
    </source>
</evidence>
<dbReference type="InterPro" id="IPR017452">
    <property type="entry name" value="GPCR_Rhodpsn_7TM"/>
</dbReference>
<organism evidence="13 14">
    <name type="scientific">Hyalella azteca</name>
    <name type="common">Amphipod</name>
    <dbReference type="NCBI Taxonomy" id="294128"/>
    <lineage>
        <taxon>Eukaryota</taxon>
        <taxon>Metazoa</taxon>
        <taxon>Ecdysozoa</taxon>
        <taxon>Arthropoda</taxon>
        <taxon>Crustacea</taxon>
        <taxon>Multicrustacea</taxon>
        <taxon>Malacostraca</taxon>
        <taxon>Eumalacostraca</taxon>
        <taxon>Peracarida</taxon>
        <taxon>Amphipoda</taxon>
        <taxon>Senticaudata</taxon>
        <taxon>Talitrida</taxon>
        <taxon>Talitroidea</taxon>
        <taxon>Hyalellidae</taxon>
        <taxon>Hyalella</taxon>
    </lineage>
</organism>
<comment type="similarity">
    <text evidence="2">Belongs to the G-protein coupled receptor 1 family.</text>
</comment>
<evidence type="ECO:0000256" key="7">
    <source>
        <dbReference type="ARBA" id="ARBA00023136"/>
    </source>
</evidence>
<dbReference type="GO" id="GO:0004995">
    <property type="term" value="F:tachykinin receptor activity"/>
    <property type="evidence" value="ECO:0007669"/>
    <property type="project" value="InterPro"/>
</dbReference>
<gene>
    <name evidence="14" type="primary">LOC108681127</name>
</gene>
<feature type="compositionally biased region" description="Basic and acidic residues" evidence="10">
    <location>
        <begin position="139"/>
        <end position="153"/>
    </location>
</feature>
<feature type="transmembrane region" description="Helical" evidence="11">
    <location>
        <begin position="77"/>
        <end position="99"/>
    </location>
</feature>
<evidence type="ECO:0000313" key="13">
    <source>
        <dbReference type="Proteomes" id="UP000694843"/>
    </source>
</evidence>
<evidence type="ECO:0000256" key="5">
    <source>
        <dbReference type="ARBA" id="ARBA00022989"/>
    </source>
</evidence>
<comment type="subcellular location">
    <subcellularLocation>
        <location evidence="1">Cell membrane</location>
        <topology evidence="1">Multi-pass membrane protein</topology>
    </subcellularLocation>
</comment>
<evidence type="ECO:0000259" key="12">
    <source>
        <dbReference type="PROSITE" id="PS50262"/>
    </source>
</evidence>
<evidence type="ECO:0000256" key="1">
    <source>
        <dbReference type="ARBA" id="ARBA00004651"/>
    </source>
</evidence>
<feature type="domain" description="G-protein coupled receptors family 1 profile" evidence="12">
    <location>
        <begin position="1"/>
        <end position="97"/>
    </location>
</feature>
<evidence type="ECO:0000313" key="14">
    <source>
        <dbReference type="RefSeq" id="XP_018025608.2"/>
    </source>
</evidence>
<evidence type="ECO:0000256" key="2">
    <source>
        <dbReference type="ARBA" id="ARBA00010663"/>
    </source>
</evidence>
<dbReference type="Proteomes" id="UP000694843">
    <property type="component" value="Unplaced"/>
</dbReference>
<keyword evidence="3" id="KW-1003">Cell membrane</keyword>
<feature type="region of interest" description="Disordered" evidence="10">
    <location>
        <begin position="139"/>
        <end position="161"/>
    </location>
</feature>
<dbReference type="InterPro" id="IPR001681">
    <property type="entry name" value="Neurokn_rcpt"/>
</dbReference>
<feature type="compositionally biased region" description="Basic and acidic residues" evidence="10">
    <location>
        <begin position="214"/>
        <end position="225"/>
    </location>
</feature>
<keyword evidence="9" id="KW-0807">Transducer</keyword>
<evidence type="ECO:0000256" key="11">
    <source>
        <dbReference type="SAM" id="Phobius"/>
    </source>
</evidence>
<keyword evidence="8" id="KW-0675">Receptor</keyword>
<evidence type="ECO:0000256" key="6">
    <source>
        <dbReference type="ARBA" id="ARBA00023040"/>
    </source>
</evidence>
<feature type="compositionally biased region" description="Basic and acidic residues" evidence="10">
    <location>
        <begin position="255"/>
        <end position="273"/>
    </location>
</feature>
<dbReference type="GeneID" id="108681127"/>
<evidence type="ECO:0000256" key="8">
    <source>
        <dbReference type="ARBA" id="ARBA00023170"/>
    </source>
</evidence>
<dbReference type="GO" id="GO:0005886">
    <property type="term" value="C:plasma membrane"/>
    <property type="evidence" value="ECO:0007669"/>
    <property type="project" value="UniProtKB-SubCell"/>
</dbReference>
<accession>A0A8B7PHH0</accession>
<keyword evidence="7 11" id="KW-0472">Membrane</keyword>
<dbReference type="Pfam" id="PF00001">
    <property type="entry name" value="7tm_1"/>
    <property type="match status" value="1"/>
</dbReference>
<sequence>MLVMFTSYLLISIELWGGKQIGELSERQVNIIRSKRRVVRMFIVIVTIFALCWLPQQAFFLYQYYNAQLLDTQLVQHVYLAFYWLAMANAVVNPSVYYCMNARFRAYFREVITKWPCLCCLFCRRRRCAASPALTRRLPDHDASTRSRSESRNEGNGTMRTLPGSLHYRNHYCSADRGYRRSKGGAECEICLQSFRPHPGYEVALNTRRTAHTRHLDSADPKLEAADTQNNAPHDHDPHEGEPDPLINNKNDVGVIHEYHESSEKVVDADTKI</sequence>
<dbReference type="OrthoDB" id="5981855at2759"/>
<reference evidence="14" key="1">
    <citation type="submission" date="2025-08" db="UniProtKB">
        <authorList>
            <consortium name="RefSeq"/>
        </authorList>
    </citation>
    <scope>IDENTIFICATION</scope>
    <source>
        <tissue evidence="14">Whole organism</tissue>
    </source>
</reference>
<evidence type="ECO:0000256" key="3">
    <source>
        <dbReference type="ARBA" id="ARBA00022475"/>
    </source>
</evidence>
<dbReference type="PANTHER" id="PTHR46925:SF2">
    <property type="entry name" value="G-PROTEIN COUPLED RECEPTOR TKR-1-RELATED"/>
    <property type="match status" value="1"/>
</dbReference>
<keyword evidence="6" id="KW-0297">G-protein coupled receptor</keyword>
<dbReference type="PRINTS" id="PR00237">
    <property type="entry name" value="GPCRRHODOPSN"/>
</dbReference>
<keyword evidence="5 11" id="KW-1133">Transmembrane helix</keyword>
<feature type="transmembrane region" description="Helical" evidence="11">
    <location>
        <begin position="42"/>
        <end position="65"/>
    </location>
</feature>
<keyword evidence="13" id="KW-1185">Reference proteome</keyword>
<dbReference type="PROSITE" id="PS50262">
    <property type="entry name" value="G_PROTEIN_RECEP_F1_2"/>
    <property type="match status" value="1"/>
</dbReference>
<dbReference type="Gene3D" id="1.20.1070.10">
    <property type="entry name" value="Rhodopsin 7-helix transmembrane proteins"/>
    <property type="match status" value="1"/>
</dbReference>
<feature type="region of interest" description="Disordered" evidence="10">
    <location>
        <begin position="213"/>
        <end position="273"/>
    </location>
</feature>
<feature type="compositionally biased region" description="Basic and acidic residues" evidence="10">
    <location>
        <begin position="233"/>
        <end position="242"/>
    </location>
</feature>
<protein>
    <submittedName>
        <fullName evidence="14">Tachykinin-like peptides receptor 86C</fullName>
    </submittedName>
</protein>
<keyword evidence="4 11" id="KW-0812">Transmembrane</keyword>
<dbReference type="AlphaFoldDB" id="A0A8B7PHH0"/>